<name>A0A9Q0U9B6_SALPP</name>
<keyword evidence="3" id="KW-1185">Reference proteome</keyword>
<dbReference type="EMBL" id="JAPFFK010000013">
    <property type="protein sequence ID" value="KAJ6725826.1"/>
    <property type="molecule type" value="Genomic_DNA"/>
</dbReference>
<evidence type="ECO:0000313" key="2">
    <source>
        <dbReference type="EMBL" id="KAJ6725826.1"/>
    </source>
</evidence>
<proteinExistence type="predicted"/>
<accession>A0A9Q0U9B6</accession>
<reference evidence="2" key="1">
    <citation type="submission" date="2022-11" db="EMBL/GenBank/DDBJ databases">
        <authorList>
            <person name="Hyden B.L."/>
            <person name="Feng K."/>
            <person name="Yates T."/>
            <person name="Jawdy S."/>
            <person name="Smart L.B."/>
            <person name="Muchero W."/>
        </authorList>
    </citation>
    <scope>NUCLEOTIDE SEQUENCE</scope>
    <source>
        <tissue evidence="2">Shoot tip</tissue>
    </source>
</reference>
<feature type="signal peptide" evidence="1">
    <location>
        <begin position="1"/>
        <end position="19"/>
    </location>
</feature>
<gene>
    <name evidence="2" type="ORF">OIU79_004059</name>
</gene>
<comment type="caution">
    <text evidence="2">The sequence shown here is derived from an EMBL/GenBank/DDBJ whole genome shotgun (WGS) entry which is preliminary data.</text>
</comment>
<evidence type="ECO:0000256" key="1">
    <source>
        <dbReference type="SAM" id="SignalP"/>
    </source>
</evidence>
<protein>
    <submittedName>
        <fullName evidence="2">Uncharacterized protein</fullName>
    </submittedName>
</protein>
<dbReference type="Proteomes" id="UP001151532">
    <property type="component" value="Chromosome 8"/>
</dbReference>
<evidence type="ECO:0000313" key="3">
    <source>
        <dbReference type="Proteomes" id="UP001151532"/>
    </source>
</evidence>
<dbReference type="AlphaFoldDB" id="A0A9Q0U9B6"/>
<organism evidence="2 3">
    <name type="scientific">Salix purpurea</name>
    <name type="common">Purple osier willow</name>
    <dbReference type="NCBI Taxonomy" id="77065"/>
    <lineage>
        <taxon>Eukaryota</taxon>
        <taxon>Viridiplantae</taxon>
        <taxon>Streptophyta</taxon>
        <taxon>Embryophyta</taxon>
        <taxon>Tracheophyta</taxon>
        <taxon>Spermatophyta</taxon>
        <taxon>Magnoliopsida</taxon>
        <taxon>eudicotyledons</taxon>
        <taxon>Gunneridae</taxon>
        <taxon>Pentapetalae</taxon>
        <taxon>rosids</taxon>
        <taxon>fabids</taxon>
        <taxon>Malpighiales</taxon>
        <taxon>Salicaceae</taxon>
        <taxon>Saliceae</taxon>
        <taxon>Salix</taxon>
    </lineage>
</organism>
<keyword evidence="1" id="KW-0732">Signal</keyword>
<feature type="chain" id="PRO_5040496802" evidence="1">
    <location>
        <begin position="20"/>
        <end position="40"/>
    </location>
</feature>
<reference evidence="2" key="2">
    <citation type="journal article" date="2023" name="Int. J. Mol. Sci.">
        <title>De Novo Assembly and Annotation of 11 Diverse Shrub Willow (Salix) Genomes Reveals Novel Gene Organization in Sex-Linked Regions.</title>
        <authorList>
            <person name="Hyden B."/>
            <person name="Feng K."/>
            <person name="Yates T.B."/>
            <person name="Jawdy S."/>
            <person name="Cereghino C."/>
            <person name="Smart L.B."/>
            <person name="Muchero W."/>
        </authorList>
    </citation>
    <scope>NUCLEOTIDE SEQUENCE</scope>
    <source>
        <tissue evidence="2">Shoot tip</tissue>
    </source>
</reference>
<sequence>MMHVCLLSAILNLIEYLSSVNSYVESHLLQLDILSLKLSI</sequence>